<evidence type="ECO:0000259" key="2">
    <source>
        <dbReference type="Pfam" id="PF04069"/>
    </source>
</evidence>
<gene>
    <name evidence="3" type="ORF">D3218_02690</name>
</gene>
<dbReference type="EMBL" id="QYRN01000001">
    <property type="protein sequence ID" value="RIY03665.1"/>
    <property type="molecule type" value="Genomic_DNA"/>
</dbReference>
<protein>
    <submittedName>
        <fullName evidence="3">ABC transporter substrate-binding protein</fullName>
    </submittedName>
</protein>
<evidence type="ECO:0000256" key="1">
    <source>
        <dbReference type="SAM" id="SignalP"/>
    </source>
</evidence>
<dbReference type="PROSITE" id="PS51257">
    <property type="entry name" value="PROKAR_LIPOPROTEIN"/>
    <property type="match status" value="1"/>
</dbReference>
<dbReference type="CDD" id="cd13641">
    <property type="entry name" value="PBP2_HisX_like"/>
    <property type="match status" value="1"/>
</dbReference>
<dbReference type="OrthoDB" id="9786266at2"/>
<name>A0A3A1WSG4_9HYPH</name>
<sequence length="335" mass="36170">MNRFVKSTCLAIAMSSCGSLAAYAAGDCSDVTIAAMNWQSAEVLASLDKFILENGYGCSVSVISGDTVPTLTSMAERGQPDIAPEGWVDLVPEVINRGLSEKTLVATGLALSDGAQQGWFIPQYVAEAHPDIQTIGDALKHPELFPDPEDKSKGAVFNGPQGWGGTVVTTQLFKAYDGADKGFSLVDTGSAAGLDGSIARAYENKQGWLGYYWAPTAILGRYPMKKLGFDAPRDDAEWKRCNANADCPDPKLNEWVADKVETIVTTKFADRAGEPVMTYLANRSWSNATVNELLAWMTDNQANGDDGARHFLENKKDVWSQWVSPEVATKIEAAL</sequence>
<dbReference type="RefSeq" id="WP_119538321.1">
    <property type="nucleotide sequence ID" value="NZ_QYRN01000001.1"/>
</dbReference>
<dbReference type="GO" id="GO:0043190">
    <property type="term" value="C:ATP-binding cassette (ABC) transporter complex"/>
    <property type="evidence" value="ECO:0007669"/>
    <property type="project" value="InterPro"/>
</dbReference>
<dbReference type="Gene3D" id="3.40.190.10">
    <property type="entry name" value="Periplasmic binding protein-like II"/>
    <property type="match status" value="1"/>
</dbReference>
<dbReference type="SUPFAM" id="SSF53850">
    <property type="entry name" value="Periplasmic binding protein-like II"/>
    <property type="match status" value="1"/>
</dbReference>
<dbReference type="InterPro" id="IPR007210">
    <property type="entry name" value="ABC_Gly_betaine_transp_sub-bd"/>
</dbReference>
<feature type="signal peptide" evidence="1">
    <location>
        <begin position="1"/>
        <end position="24"/>
    </location>
</feature>
<dbReference type="Pfam" id="PF04069">
    <property type="entry name" value="OpuAC"/>
    <property type="match status" value="1"/>
</dbReference>
<keyword evidence="1" id="KW-0732">Signal</keyword>
<feature type="chain" id="PRO_5017182942" evidence="1">
    <location>
        <begin position="25"/>
        <end position="335"/>
    </location>
</feature>
<evidence type="ECO:0000313" key="3">
    <source>
        <dbReference type="EMBL" id="RIY03665.1"/>
    </source>
</evidence>
<proteinExistence type="predicted"/>
<comment type="caution">
    <text evidence="3">The sequence shown here is derived from an EMBL/GenBank/DDBJ whole genome shotgun (WGS) entry which is preliminary data.</text>
</comment>
<dbReference type="GO" id="GO:0022857">
    <property type="term" value="F:transmembrane transporter activity"/>
    <property type="evidence" value="ECO:0007669"/>
    <property type="project" value="InterPro"/>
</dbReference>
<accession>A0A3A1WSG4</accession>
<dbReference type="Proteomes" id="UP000265750">
    <property type="component" value="Unassembled WGS sequence"/>
</dbReference>
<keyword evidence="4" id="KW-1185">Reference proteome</keyword>
<organism evidence="3 4">
    <name type="scientific">Aureimonas flava</name>
    <dbReference type="NCBI Taxonomy" id="2320271"/>
    <lineage>
        <taxon>Bacteria</taxon>
        <taxon>Pseudomonadati</taxon>
        <taxon>Pseudomonadota</taxon>
        <taxon>Alphaproteobacteria</taxon>
        <taxon>Hyphomicrobiales</taxon>
        <taxon>Aurantimonadaceae</taxon>
        <taxon>Aureimonas</taxon>
    </lineage>
</organism>
<dbReference type="AlphaFoldDB" id="A0A3A1WSG4"/>
<evidence type="ECO:0000313" key="4">
    <source>
        <dbReference type="Proteomes" id="UP000265750"/>
    </source>
</evidence>
<feature type="domain" description="ABC-type glycine betaine transport system substrate-binding" evidence="2">
    <location>
        <begin position="30"/>
        <end position="314"/>
    </location>
</feature>
<reference evidence="4" key="1">
    <citation type="submission" date="2018-09" db="EMBL/GenBank/DDBJ databases">
        <authorList>
            <person name="Tuo L."/>
        </authorList>
    </citation>
    <scope>NUCLEOTIDE SEQUENCE [LARGE SCALE GENOMIC DNA]</scope>
    <source>
        <strain evidence="4">M2BS4Y-1</strain>
    </source>
</reference>
<dbReference type="Gene3D" id="3.40.190.100">
    <property type="entry name" value="Glycine betaine-binding periplasmic protein, domain 2"/>
    <property type="match status" value="1"/>
</dbReference>